<dbReference type="SUPFAM" id="SSF46689">
    <property type="entry name" value="Homeodomain-like"/>
    <property type="match status" value="1"/>
</dbReference>
<dbReference type="Pfam" id="PF00440">
    <property type="entry name" value="TetR_N"/>
    <property type="match status" value="1"/>
</dbReference>
<protein>
    <submittedName>
        <fullName evidence="6">TetR/AcrR family transcriptional regulator</fullName>
    </submittedName>
</protein>
<evidence type="ECO:0000259" key="5">
    <source>
        <dbReference type="PROSITE" id="PS50977"/>
    </source>
</evidence>
<feature type="DNA-binding region" description="H-T-H motif" evidence="4">
    <location>
        <begin position="32"/>
        <end position="51"/>
    </location>
</feature>
<evidence type="ECO:0000256" key="1">
    <source>
        <dbReference type="ARBA" id="ARBA00023015"/>
    </source>
</evidence>
<evidence type="ECO:0000256" key="4">
    <source>
        <dbReference type="PROSITE-ProRule" id="PRU00335"/>
    </source>
</evidence>
<keyword evidence="1" id="KW-0805">Transcription regulation</keyword>
<keyword evidence="7" id="KW-1185">Reference proteome</keyword>
<comment type="caution">
    <text evidence="6">The sequence shown here is derived from an EMBL/GenBank/DDBJ whole genome shotgun (WGS) entry which is preliminary data.</text>
</comment>
<keyword evidence="2 4" id="KW-0238">DNA-binding</keyword>
<dbReference type="RefSeq" id="WP_197115915.1">
    <property type="nucleotide sequence ID" value="NZ_JACBXQ010000005.1"/>
</dbReference>
<dbReference type="Proteomes" id="UP000721415">
    <property type="component" value="Unassembled WGS sequence"/>
</dbReference>
<dbReference type="EMBL" id="JACBXQ010000005">
    <property type="protein sequence ID" value="MBG9987002.1"/>
    <property type="molecule type" value="Genomic_DNA"/>
</dbReference>
<gene>
    <name evidence="6" type="ORF">HZY91_08890</name>
</gene>
<dbReference type="InterPro" id="IPR009057">
    <property type="entry name" value="Homeodomain-like_sf"/>
</dbReference>
<accession>A0ABS0LSR9</accession>
<sequence length="215" mass="24586">MSREGTGEDSRRQILEVAAKLFFEKGYDNTTIQDIVKGLGGMTKGAVYHHFKSKQDIFEQVMESFSRESENEVVEGDTGLDKIKALLVREFLEMEKQAIGYSGRVLLQTPRMIGEQYKASFDEGVPLIEAYIHEGIEDGSIKTEFPREVAELLMVTFNLWMGIQMGTYSSEEAKRKLVFFQKIFDSMGIPILDEQVMNAANQLIDYLKNYQRNLL</sequence>
<evidence type="ECO:0000256" key="2">
    <source>
        <dbReference type="ARBA" id="ARBA00023125"/>
    </source>
</evidence>
<proteinExistence type="predicted"/>
<dbReference type="InterPro" id="IPR001647">
    <property type="entry name" value="HTH_TetR"/>
</dbReference>
<evidence type="ECO:0000313" key="7">
    <source>
        <dbReference type="Proteomes" id="UP000721415"/>
    </source>
</evidence>
<dbReference type="PROSITE" id="PS50977">
    <property type="entry name" value="HTH_TETR_2"/>
    <property type="match status" value="1"/>
</dbReference>
<feature type="domain" description="HTH tetR-type" evidence="5">
    <location>
        <begin position="8"/>
        <end position="69"/>
    </location>
</feature>
<dbReference type="PANTHER" id="PTHR47506">
    <property type="entry name" value="TRANSCRIPTIONAL REGULATORY PROTEIN"/>
    <property type="match status" value="1"/>
</dbReference>
<name>A0ABS0LSR9_9LACT</name>
<evidence type="ECO:0000256" key="3">
    <source>
        <dbReference type="ARBA" id="ARBA00023163"/>
    </source>
</evidence>
<evidence type="ECO:0000313" key="6">
    <source>
        <dbReference type="EMBL" id="MBG9987002.1"/>
    </source>
</evidence>
<keyword evidence="3" id="KW-0804">Transcription</keyword>
<organism evidence="6 7">
    <name type="scientific">Facklamia lactis</name>
    <dbReference type="NCBI Taxonomy" id="2749967"/>
    <lineage>
        <taxon>Bacteria</taxon>
        <taxon>Bacillati</taxon>
        <taxon>Bacillota</taxon>
        <taxon>Bacilli</taxon>
        <taxon>Lactobacillales</taxon>
        <taxon>Aerococcaceae</taxon>
        <taxon>Facklamia</taxon>
    </lineage>
</organism>
<dbReference type="Gene3D" id="1.10.357.10">
    <property type="entry name" value="Tetracycline Repressor, domain 2"/>
    <property type="match status" value="1"/>
</dbReference>
<dbReference type="PANTHER" id="PTHR47506:SF6">
    <property type="entry name" value="HTH-TYPE TRANSCRIPTIONAL REPRESSOR NEMR"/>
    <property type="match status" value="1"/>
</dbReference>
<reference evidence="6 7" key="1">
    <citation type="submission" date="2020-07" db="EMBL/GenBank/DDBJ databases">
        <title>Facklamia lactis sp. nov., isolated from raw milk.</title>
        <authorList>
            <person name="Doll E.V."/>
            <person name="Huptas C."/>
            <person name="Staib L."/>
            <person name="Wenning M."/>
            <person name="Scherer S."/>
        </authorList>
    </citation>
    <scope>NUCLEOTIDE SEQUENCE [LARGE SCALE GENOMIC DNA]</scope>
    <source>
        <strain evidence="6 7">DSM 111018</strain>
    </source>
</reference>